<dbReference type="Pfam" id="PF00990">
    <property type="entry name" value="GGDEF"/>
    <property type="match status" value="1"/>
</dbReference>
<dbReference type="PANTHER" id="PTHR45138">
    <property type="entry name" value="REGULATORY COMPONENTS OF SENSORY TRANSDUCTION SYSTEM"/>
    <property type="match status" value="1"/>
</dbReference>
<keyword evidence="3" id="KW-1185">Reference proteome</keyword>
<dbReference type="SUPFAM" id="SSF55073">
    <property type="entry name" value="Nucleotide cyclase"/>
    <property type="match status" value="1"/>
</dbReference>
<gene>
    <name evidence="2" type="ORF">QTL97_16310</name>
</gene>
<dbReference type="CDD" id="cd01949">
    <property type="entry name" value="GGDEF"/>
    <property type="match status" value="1"/>
</dbReference>
<dbReference type="PANTHER" id="PTHR45138:SF9">
    <property type="entry name" value="DIGUANYLATE CYCLASE DGCM-RELATED"/>
    <property type="match status" value="1"/>
</dbReference>
<name>A0AAW9AEG1_9BACL</name>
<dbReference type="EMBL" id="JAUBDJ010000013">
    <property type="protein sequence ID" value="MDW0118495.1"/>
    <property type="molecule type" value="Genomic_DNA"/>
</dbReference>
<reference evidence="2 3" key="1">
    <citation type="submission" date="2023-06" db="EMBL/GenBank/DDBJ databases">
        <title>Sporosarcina sp. nov., isolated from Korean traditional fermented seafood 'Jeotgal'.</title>
        <authorList>
            <person name="Yang A.I."/>
            <person name="Shin N.-R."/>
        </authorList>
    </citation>
    <scope>NUCLEOTIDE SEQUENCE [LARGE SCALE GENOMIC DNA]</scope>
    <source>
        <strain evidence="2 3">KCTC43456</strain>
    </source>
</reference>
<evidence type="ECO:0000313" key="2">
    <source>
        <dbReference type="EMBL" id="MDW0118495.1"/>
    </source>
</evidence>
<comment type="caution">
    <text evidence="2">The sequence shown here is derived from an EMBL/GenBank/DDBJ whole genome shotgun (WGS) entry which is preliminary data.</text>
</comment>
<dbReference type="Gene3D" id="3.30.450.40">
    <property type="match status" value="2"/>
</dbReference>
<dbReference type="SUPFAM" id="SSF55781">
    <property type="entry name" value="GAF domain-like"/>
    <property type="match status" value="2"/>
</dbReference>
<dbReference type="PROSITE" id="PS50887">
    <property type="entry name" value="GGDEF"/>
    <property type="match status" value="1"/>
</dbReference>
<dbReference type="SMART" id="SM00267">
    <property type="entry name" value="GGDEF"/>
    <property type="match status" value="1"/>
</dbReference>
<accession>A0AAW9AEG1</accession>
<dbReference type="Proteomes" id="UP001271648">
    <property type="component" value="Unassembled WGS sequence"/>
</dbReference>
<dbReference type="RefSeq" id="WP_317941261.1">
    <property type="nucleotide sequence ID" value="NZ_JAUBDJ010000013.1"/>
</dbReference>
<dbReference type="InterPro" id="IPR043128">
    <property type="entry name" value="Rev_trsase/Diguanyl_cyclase"/>
</dbReference>
<dbReference type="InterPro" id="IPR029016">
    <property type="entry name" value="GAF-like_dom_sf"/>
</dbReference>
<keyword evidence="2" id="KW-0548">Nucleotidyltransferase</keyword>
<dbReference type="InterPro" id="IPR000160">
    <property type="entry name" value="GGDEF_dom"/>
</dbReference>
<dbReference type="GO" id="GO:1902201">
    <property type="term" value="P:negative regulation of bacterial-type flagellum-dependent cell motility"/>
    <property type="evidence" value="ECO:0007669"/>
    <property type="project" value="TreeGrafter"/>
</dbReference>
<evidence type="ECO:0000259" key="1">
    <source>
        <dbReference type="PROSITE" id="PS50887"/>
    </source>
</evidence>
<dbReference type="EC" id="2.7.7.65" evidence="2"/>
<protein>
    <submittedName>
        <fullName evidence="2">GGDEF domain-containing protein</fullName>
        <ecNumber evidence="2">2.7.7.65</ecNumber>
    </submittedName>
</protein>
<organism evidence="2 3">
    <name type="scientific">Sporosarcina thermotolerans</name>
    <dbReference type="NCBI Taxonomy" id="633404"/>
    <lineage>
        <taxon>Bacteria</taxon>
        <taxon>Bacillati</taxon>
        <taxon>Bacillota</taxon>
        <taxon>Bacilli</taxon>
        <taxon>Bacillales</taxon>
        <taxon>Caryophanaceae</taxon>
        <taxon>Sporosarcina</taxon>
    </lineage>
</organism>
<dbReference type="GO" id="GO:0043709">
    <property type="term" value="P:cell adhesion involved in single-species biofilm formation"/>
    <property type="evidence" value="ECO:0007669"/>
    <property type="project" value="TreeGrafter"/>
</dbReference>
<dbReference type="AlphaFoldDB" id="A0AAW9AEG1"/>
<dbReference type="InterPro" id="IPR029787">
    <property type="entry name" value="Nucleotide_cyclase"/>
</dbReference>
<proteinExistence type="predicted"/>
<dbReference type="Gene3D" id="3.30.70.270">
    <property type="match status" value="1"/>
</dbReference>
<sequence length="615" mass="68976">MYNHELTVIEMKCAVFDLFSSKIDELSMEEMLHECKRMFMSHFEIMNADILLYDNNRFIPLIEGKIMGNGSKSRTTKDYPIVNISLLAHTGDINEDSLIIRDNRLNPLAALIFTATDKWHSFAESPYLKDVKKVLGTFVGQVVKVHQLSDNESMYRRLFEVTEHFNSTMDSDVIIEEMMRAVLKSFSGYEVQLLLSQEYNDKTKGYRLFDYVNERASAVDAFLSGDLTIEKNAEDLNGILMNAAIGGRQGTYGVLQIVAVNGTDFTATQKNFIKLITNVAGSALENANLYEQSYRLVSDLQLVDETSKELNSNLDIEDMYDYLDVQFRNAFSPDEMAFVTIQGEAVDSIALTSNTSFFKQEEGLKVVENILSRLQNGEDSIFDVNSKSDEEISGFTSLVALPITNNVNMIGFVILLHKDDSFSFDNFKLLRSLIGHSSLAISNVMLRDQLQDLVNKDNLTKLFTRTYFDQYVASSIENGESGIFLLMDIDDFKLVNDTFGHYIGDIVLQQMASFISLKLDGIGFASRWGGEEIAIFLPNVSFESGVEFAQLLVKEIPAITEPSVTVSIGMGEWLPNEGTSFNELFQSIDKALYQAKGNGKNQFIIHGVASANGLC</sequence>
<dbReference type="NCBIfam" id="TIGR00254">
    <property type="entry name" value="GGDEF"/>
    <property type="match status" value="1"/>
</dbReference>
<dbReference type="GO" id="GO:0052621">
    <property type="term" value="F:diguanylate cyclase activity"/>
    <property type="evidence" value="ECO:0007669"/>
    <property type="project" value="UniProtKB-EC"/>
</dbReference>
<feature type="domain" description="GGDEF" evidence="1">
    <location>
        <begin position="480"/>
        <end position="608"/>
    </location>
</feature>
<dbReference type="InterPro" id="IPR050469">
    <property type="entry name" value="Diguanylate_Cyclase"/>
</dbReference>
<evidence type="ECO:0000313" key="3">
    <source>
        <dbReference type="Proteomes" id="UP001271648"/>
    </source>
</evidence>
<keyword evidence="2" id="KW-0808">Transferase</keyword>
<dbReference type="GO" id="GO:0005886">
    <property type="term" value="C:plasma membrane"/>
    <property type="evidence" value="ECO:0007669"/>
    <property type="project" value="TreeGrafter"/>
</dbReference>